<gene>
    <name evidence="2" type="ORF">ECRASSUSDP1_LOCUS22520</name>
</gene>
<dbReference type="AlphaFoldDB" id="A0AAD1XY59"/>
<comment type="caution">
    <text evidence="2">The sequence shown here is derived from an EMBL/GenBank/DDBJ whole genome shotgun (WGS) entry which is preliminary data.</text>
</comment>
<protein>
    <submittedName>
        <fullName evidence="2">Uncharacterized protein</fullName>
    </submittedName>
</protein>
<evidence type="ECO:0000313" key="2">
    <source>
        <dbReference type="EMBL" id="CAI2381074.1"/>
    </source>
</evidence>
<dbReference type="Proteomes" id="UP001295684">
    <property type="component" value="Unassembled WGS sequence"/>
</dbReference>
<dbReference type="EMBL" id="CAMPGE010023101">
    <property type="protein sequence ID" value="CAI2381074.1"/>
    <property type="molecule type" value="Genomic_DNA"/>
</dbReference>
<evidence type="ECO:0000256" key="1">
    <source>
        <dbReference type="SAM" id="Phobius"/>
    </source>
</evidence>
<keyword evidence="1" id="KW-0812">Transmembrane</keyword>
<sequence length="108" mass="12212">MRGELFASNNILPRPVITDNSYAELPRFGAHKLNSLMKELCSCMSEFIFKDSRPTIISSKPGVGPGRALFKIHNYGVIIFTSSSYVSSSVFFSFFSLTTWLSFYYCNQ</sequence>
<evidence type="ECO:0000313" key="3">
    <source>
        <dbReference type="Proteomes" id="UP001295684"/>
    </source>
</evidence>
<keyword evidence="1" id="KW-1133">Transmembrane helix</keyword>
<feature type="transmembrane region" description="Helical" evidence="1">
    <location>
        <begin position="85"/>
        <end position="106"/>
    </location>
</feature>
<accession>A0AAD1XY59</accession>
<keyword evidence="3" id="KW-1185">Reference proteome</keyword>
<name>A0AAD1XY59_EUPCR</name>
<keyword evidence="1" id="KW-0472">Membrane</keyword>
<proteinExistence type="predicted"/>
<reference evidence="2" key="1">
    <citation type="submission" date="2023-07" db="EMBL/GenBank/DDBJ databases">
        <authorList>
            <consortium name="AG Swart"/>
            <person name="Singh M."/>
            <person name="Singh A."/>
            <person name="Seah K."/>
            <person name="Emmerich C."/>
        </authorList>
    </citation>
    <scope>NUCLEOTIDE SEQUENCE</scope>
    <source>
        <strain evidence="2">DP1</strain>
    </source>
</reference>
<organism evidence="2 3">
    <name type="scientific">Euplotes crassus</name>
    <dbReference type="NCBI Taxonomy" id="5936"/>
    <lineage>
        <taxon>Eukaryota</taxon>
        <taxon>Sar</taxon>
        <taxon>Alveolata</taxon>
        <taxon>Ciliophora</taxon>
        <taxon>Intramacronucleata</taxon>
        <taxon>Spirotrichea</taxon>
        <taxon>Hypotrichia</taxon>
        <taxon>Euplotida</taxon>
        <taxon>Euplotidae</taxon>
        <taxon>Moneuplotes</taxon>
    </lineage>
</organism>